<dbReference type="GeneID" id="2876230"/>
<feature type="region of interest" description="Disordered" evidence="1">
    <location>
        <begin position="156"/>
        <end position="186"/>
    </location>
</feature>
<evidence type="ECO:0000313" key="4">
    <source>
        <dbReference type="Proteomes" id="UP000000560"/>
    </source>
</evidence>
<dbReference type="PANTHER" id="PTHR39394">
    <property type="entry name" value="YALI0E31793P"/>
    <property type="match status" value="1"/>
</dbReference>
<dbReference type="eggNOG" id="ENOG502S4BA">
    <property type="taxonomic scope" value="Eukaryota"/>
</dbReference>
<organism evidence="3 4">
    <name type="scientific">Emericella nidulans (strain FGSC A4 / ATCC 38163 / CBS 112.46 / NRRL 194 / M139)</name>
    <name type="common">Aspergillus nidulans</name>
    <dbReference type="NCBI Taxonomy" id="227321"/>
    <lineage>
        <taxon>Eukaryota</taxon>
        <taxon>Fungi</taxon>
        <taxon>Dikarya</taxon>
        <taxon>Ascomycota</taxon>
        <taxon>Pezizomycotina</taxon>
        <taxon>Eurotiomycetes</taxon>
        <taxon>Eurotiomycetidae</taxon>
        <taxon>Eurotiales</taxon>
        <taxon>Aspergillaceae</taxon>
        <taxon>Aspergillus</taxon>
        <taxon>Aspergillus subgen. Nidulantes</taxon>
    </lineage>
</organism>
<feature type="domain" description="DnaJ homologue subfamily C member 28 conserved" evidence="2">
    <location>
        <begin position="239"/>
        <end position="310"/>
    </location>
</feature>
<dbReference type="OMA" id="HNANSAF"/>
<dbReference type="InParanoid" id="Q5BG72"/>
<name>Q5BG72_EMENI</name>
<protein>
    <recommendedName>
        <fullName evidence="2">DnaJ homologue subfamily C member 28 conserved domain-containing protein</fullName>
    </recommendedName>
</protein>
<reference evidence="4" key="1">
    <citation type="journal article" date="2005" name="Nature">
        <title>Sequencing of Aspergillus nidulans and comparative analysis with A. fumigatus and A. oryzae.</title>
        <authorList>
            <person name="Galagan J.E."/>
            <person name="Calvo S.E."/>
            <person name="Cuomo C."/>
            <person name="Ma L.J."/>
            <person name="Wortman J.R."/>
            <person name="Batzoglou S."/>
            <person name="Lee S.I."/>
            <person name="Basturkmen M."/>
            <person name="Spevak C.C."/>
            <person name="Clutterbuck J."/>
            <person name="Kapitonov V."/>
            <person name="Jurka J."/>
            <person name="Scazzocchio C."/>
            <person name="Farman M."/>
            <person name="Butler J."/>
            <person name="Purcell S."/>
            <person name="Harris S."/>
            <person name="Braus G.H."/>
            <person name="Draht O."/>
            <person name="Busch S."/>
            <person name="D'Enfert C."/>
            <person name="Bouchier C."/>
            <person name="Goldman G.H."/>
            <person name="Bell-Pedersen D."/>
            <person name="Griffiths-Jones S."/>
            <person name="Doonan J.H."/>
            <person name="Yu J."/>
            <person name="Vienken K."/>
            <person name="Pain A."/>
            <person name="Freitag M."/>
            <person name="Selker E.U."/>
            <person name="Archer D.B."/>
            <person name="Penalva M.A."/>
            <person name="Oakley B.R."/>
            <person name="Momany M."/>
            <person name="Tanaka T."/>
            <person name="Kumagai T."/>
            <person name="Asai K."/>
            <person name="Machida M."/>
            <person name="Nierman W.C."/>
            <person name="Denning D.W."/>
            <person name="Caddick M."/>
            <person name="Hynes M."/>
            <person name="Paoletti M."/>
            <person name="Fischer R."/>
            <person name="Miller B."/>
            <person name="Dyer P."/>
            <person name="Sachs M.S."/>
            <person name="Osmani S.A."/>
            <person name="Birren B.W."/>
        </authorList>
    </citation>
    <scope>NUCLEOTIDE SEQUENCE [LARGE SCALE GENOMIC DNA]</scope>
    <source>
        <strain evidence="4">FGSC A4 / ATCC 38163 / CBS 112.46 / NRRL 194 / M139</strain>
    </source>
</reference>
<dbReference type="RefSeq" id="XP_658062.1">
    <property type="nucleotide sequence ID" value="XM_652970.2"/>
</dbReference>
<dbReference type="PANTHER" id="PTHR39394:SF1">
    <property type="entry name" value="DNAJ HOMOLOGUE SUBFAMILY C MEMBER 28 CONSERVED DOMAIN-CONTAINING PROTEIN"/>
    <property type="match status" value="1"/>
</dbReference>
<keyword evidence="4" id="KW-1185">Reference proteome</keyword>
<evidence type="ECO:0000313" key="3">
    <source>
        <dbReference type="EMBL" id="CBF89444.1"/>
    </source>
</evidence>
<dbReference type="HOGENOM" id="CLU_019422_1_1_1"/>
<dbReference type="GO" id="GO:0005576">
    <property type="term" value="C:extracellular region"/>
    <property type="evidence" value="ECO:0000314"/>
    <property type="project" value="AspGD"/>
</dbReference>
<proteinExistence type="predicted"/>
<dbReference type="KEGG" id="ani:ANIA_00458"/>
<dbReference type="OrthoDB" id="1922282at2759"/>
<reference evidence="4" key="2">
    <citation type="journal article" date="2009" name="Fungal Genet. Biol.">
        <title>The 2008 update of the Aspergillus nidulans genome annotation: a community effort.</title>
        <authorList>
            <person name="Wortman J.R."/>
            <person name="Gilsenan J.M."/>
            <person name="Joardar V."/>
            <person name="Deegan J."/>
            <person name="Clutterbuck J."/>
            <person name="Andersen M.R."/>
            <person name="Archer D."/>
            <person name="Bencina M."/>
            <person name="Braus G."/>
            <person name="Coutinho P."/>
            <person name="von Dohren H."/>
            <person name="Doonan J."/>
            <person name="Driessen A.J."/>
            <person name="Durek P."/>
            <person name="Espeso E."/>
            <person name="Fekete E."/>
            <person name="Flipphi M."/>
            <person name="Estrada C.G."/>
            <person name="Geysens S."/>
            <person name="Goldman G."/>
            <person name="de Groot P.W."/>
            <person name="Hansen K."/>
            <person name="Harris S.D."/>
            <person name="Heinekamp T."/>
            <person name="Helmstaedt K."/>
            <person name="Henrissat B."/>
            <person name="Hofmann G."/>
            <person name="Homan T."/>
            <person name="Horio T."/>
            <person name="Horiuchi H."/>
            <person name="James S."/>
            <person name="Jones M."/>
            <person name="Karaffa L."/>
            <person name="Karanyi Z."/>
            <person name="Kato M."/>
            <person name="Keller N."/>
            <person name="Kelly D.E."/>
            <person name="Kiel J.A."/>
            <person name="Kim J.M."/>
            <person name="van der Klei I.J."/>
            <person name="Klis F.M."/>
            <person name="Kovalchuk A."/>
            <person name="Krasevec N."/>
            <person name="Kubicek C.P."/>
            <person name="Liu B."/>
            <person name="Maccabe A."/>
            <person name="Meyer V."/>
            <person name="Mirabito P."/>
            <person name="Miskei M."/>
            <person name="Mos M."/>
            <person name="Mullins J."/>
            <person name="Nelson D.R."/>
            <person name="Nielsen J."/>
            <person name="Oakley B.R."/>
            <person name="Osmani S.A."/>
            <person name="Pakula T."/>
            <person name="Paszewski A."/>
            <person name="Paulsen I."/>
            <person name="Pilsyk S."/>
            <person name="Pocsi I."/>
            <person name="Punt P.J."/>
            <person name="Ram A.F."/>
            <person name="Ren Q."/>
            <person name="Robellet X."/>
            <person name="Robson G."/>
            <person name="Seiboth B."/>
            <person name="van Solingen P."/>
            <person name="Specht T."/>
            <person name="Sun J."/>
            <person name="Taheri-Talesh N."/>
            <person name="Takeshita N."/>
            <person name="Ussery D."/>
            <person name="vanKuyk P.A."/>
            <person name="Visser H."/>
            <person name="van de Vondervoort P.J."/>
            <person name="de Vries R.P."/>
            <person name="Walton J."/>
            <person name="Xiang X."/>
            <person name="Xiong Y."/>
            <person name="Zeng A.P."/>
            <person name="Brandt B.W."/>
            <person name="Cornell M.J."/>
            <person name="van den Hondel C.A."/>
            <person name="Visser J."/>
            <person name="Oliver S.G."/>
            <person name="Turner G."/>
        </authorList>
    </citation>
    <scope>GENOME REANNOTATION</scope>
    <source>
        <strain evidence="4">FGSC A4 / ATCC 38163 / CBS 112.46 / NRRL 194 / M139</strain>
    </source>
</reference>
<dbReference type="Pfam" id="PF09350">
    <property type="entry name" value="DJC28_CD"/>
    <property type="match status" value="1"/>
</dbReference>
<dbReference type="InterPro" id="IPR018961">
    <property type="entry name" value="DnaJ_homolog_subfam-C_membr-28"/>
</dbReference>
<feature type="compositionally biased region" description="Low complexity" evidence="1">
    <location>
        <begin position="362"/>
        <end position="376"/>
    </location>
</feature>
<dbReference type="AlphaFoldDB" id="Q5BG72"/>
<gene>
    <name evidence="3" type="ORF">ANIA_00458</name>
</gene>
<dbReference type="VEuPathDB" id="FungiDB:AN0458"/>
<feature type="compositionally biased region" description="Basic and acidic residues" evidence="1">
    <location>
        <begin position="34"/>
        <end position="62"/>
    </location>
</feature>
<sequence length="511" mass="57251">MTAKCSASYRITKALARYPAVQTQTRRGFSAAPRRQDAAKAAENDKQPEARNEDKREEGAMSRRLSEMAEQAFLEGGRSARKNLSQAGFSEELKKELEERVAAATFKSEHAAAHSIVNMPESAGQGTRDIAGAAPWTGTESTHDVTLRMLDDSKKPLRTPYKIPQPHQPGPIDTRLTPKPPRHPGLRIADAKERTATYTLSKSEGVTETEREAMRREMRERFTPGARPMPATLQGLASLANERIEDAVARGQFDKIKRGKGVGTQTDYNANSAFIDTTEYFMNKIIQKQEIVPPWIEKQQELAREIDRFRQRLRVEWRRHAARVIASQGGSLETQMRKAEAYAAAEARHTARLELEKAFNDTKSSNNNTSTKNNVPTSPPASDPSSTETLHLPPLRDSQYISNERSFLELSVKTINALARSYNLQAPPVAQKPYLNLERELESCYADVAPSLADEIKRRATEKVRQPSYTGAKTASVLSHLATSQTARVYDEDESKGYGFKQFWQDLFSKK</sequence>
<accession>C8VT72</accession>
<accession>Q5BG72</accession>
<feature type="region of interest" description="Disordered" evidence="1">
    <location>
        <begin position="358"/>
        <end position="396"/>
    </location>
</feature>
<evidence type="ECO:0000259" key="2">
    <source>
        <dbReference type="Pfam" id="PF09350"/>
    </source>
</evidence>
<evidence type="ECO:0000256" key="1">
    <source>
        <dbReference type="SAM" id="MobiDB-lite"/>
    </source>
</evidence>
<dbReference type="EMBL" id="BN001308">
    <property type="protein sequence ID" value="CBF89444.1"/>
    <property type="molecule type" value="Genomic_DNA"/>
</dbReference>
<feature type="region of interest" description="Disordered" evidence="1">
    <location>
        <begin position="20"/>
        <end position="62"/>
    </location>
</feature>
<dbReference type="Proteomes" id="UP000000560">
    <property type="component" value="Chromosome VIII"/>
</dbReference>